<evidence type="ECO:0000256" key="2">
    <source>
        <dbReference type="ARBA" id="ARBA00022448"/>
    </source>
</evidence>
<dbReference type="Proteomes" id="UP000046393">
    <property type="component" value="Unplaced"/>
</dbReference>
<keyword evidence="2" id="KW-0813">Transport</keyword>
<evidence type="ECO:0000256" key="1">
    <source>
        <dbReference type="ARBA" id="ARBA00004131"/>
    </source>
</evidence>
<comment type="subcellular location">
    <subcellularLocation>
        <location evidence="1">Endoplasmic reticulum membrane</location>
        <topology evidence="1">Single-pass membrane protein</topology>
        <orientation evidence="1">Cytoplasmic side</orientation>
    </subcellularLocation>
    <subcellularLocation>
        <location evidence="11">Microsome membrane</location>
        <topology evidence="11">Single-pass membrane protein</topology>
        <orientation evidence="11">Cytoplasmic side</orientation>
    </subcellularLocation>
</comment>
<dbReference type="InterPro" id="IPR018506">
    <property type="entry name" value="Cyt_B5_heme-BS"/>
</dbReference>
<evidence type="ECO:0000256" key="3">
    <source>
        <dbReference type="ARBA" id="ARBA00022617"/>
    </source>
</evidence>
<dbReference type="STRING" id="451379.A0A0N5APA1"/>
<dbReference type="PANTHER" id="PTHR19359">
    <property type="entry name" value="CYTOCHROME B5"/>
    <property type="match status" value="1"/>
</dbReference>
<reference evidence="17" key="1">
    <citation type="submission" date="2017-02" db="UniProtKB">
        <authorList>
            <consortium name="WormBaseParasite"/>
        </authorList>
    </citation>
    <scope>IDENTIFICATION</scope>
</reference>
<dbReference type="GO" id="GO:0005789">
    <property type="term" value="C:endoplasmic reticulum membrane"/>
    <property type="evidence" value="ECO:0007669"/>
    <property type="project" value="UniProtKB-SubCell"/>
</dbReference>
<keyword evidence="4" id="KW-0812">Transmembrane</keyword>
<evidence type="ECO:0000313" key="17">
    <source>
        <dbReference type="WBParaSite" id="SMUV_0000647001-mRNA-1"/>
    </source>
</evidence>
<keyword evidence="9 14" id="KW-0408">Iron</keyword>
<dbReference type="InterPro" id="IPR050668">
    <property type="entry name" value="Cytochrome_b5"/>
</dbReference>
<sequence length="91" mass="10349">MAAGEELKKYSREEVKIHNNVNSCWMIIDNKVYDITKFLDEHPGGCEVLLEQGGKDGTELFEDVGHSTDARDMKENYTIGEVIEVSLRAWT</sequence>
<keyword evidence="16" id="KW-1185">Reference proteome</keyword>
<dbReference type="PROSITE" id="PS50255">
    <property type="entry name" value="CYTOCHROME_B5_2"/>
    <property type="match status" value="1"/>
</dbReference>
<dbReference type="Gene3D" id="3.10.120.10">
    <property type="entry name" value="Cytochrome b5-like heme/steroid binding domain"/>
    <property type="match status" value="1"/>
</dbReference>
<name>A0A0N5APA1_9BILA</name>
<keyword evidence="3 14" id="KW-0349">Heme</keyword>
<keyword evidence="7" id="KW-0492">Microsome</keyword>
<accession>A0A0N5APA1</accession>
<dbReference type="SUPFAM" id="SSF55856">
    <property type="entry name" value="Cytochrome b5-like heme/steroid binding domain"/>
    <property type="match status" value="1"/>
</dbReference>
<evidence type="ECO:0000256" key="14">
    <source>
        <dbReference type="RuleBase" id="RU362121"/>
    </source>
</evidence>
<dbReference type="FunFam" id="3.10.120.10:FF:000002">
    <property type="entry name" value="Cytochrome b5 type B"/>
    <property type="match status" value="1"/>
</dbReference>
<dbReference type="GO" id="GO:0046872">
    <property type="term" value="F:metal ion binding"/>
    <property type="evidence" value="ECO:0007669"/>
    <property type="project" value="UniProtKB-UniRule"/>
</dbReference>
<keyword evidence="10" id="KW-0472">Membrane</keyword>
<comment type="similarity">
    <text evidence="12 14">Belongs to the cytochrome b5 family.</text>
</comment>
<evidence type="ECO:0000256" key="12">
    <source>
        <dbReference type="ARBA" id="ARBA00038168"/>
    </source>
</evidence>
<feature type="domain" description="Cytochrome b5 heme-binding" evidence="15">
    <location>
        <begin position="7"/>
        <end position="83"/>
    </location>
</feature>
<organism evidence="16 17">
    <name type="scientific">Syphacia muris</name>
    <dbReference type="NCBI Taxonomy" id="451379"/>
    <lineage>
        <taxon>Eukaryota</taxon>
        <taxon>Metazoa</taxon>
        <taxon>Ecdysozoa</taxon>
        <taxon>Nematoda</taxon>
        <taxon>Chromadorea</taxon>
        <taxon>Rhabditida</taxon>
        <taxon>Spirurina</taxon>
        <taxon>Oxyuridomorpha</taxon>
        <taxon>Oxyuroidea</taxon>
        <taxon>Oxyuridae</taxon>
        <taxon>Syphacia</taxon>
    </lineage>
</organism>
<evidence type="ECO:0000259" key="15">
    <source>
        <dbReference type="PROSITE" id="PS50255"/>
    </source>
</evidence>
<evidence type="ECO:0000256" key="8">
    <source>
        <dbReference type="ARBA" id="ARBA00022982"/>
    </source>
</evidence>
<dbReference type="AlphaFoldDB" id="A0A0N5APA1"/>
<evidence type="ECO:0000256" key="13">
    <source>
        <dbReference type="ARBA" id="ARBA00039806"/>
    </source>
</evidence>
<keyword evidence="6" id="KW-0256">Endoplasmic reticulum</keyword>
<evidence type="ECO:0000256" key="4">
    <source>
        <dbReference type="ARBA" id="ARBA00022692"/>
    </source>
</evidence>
<dbReference type="PROSITE" id="PS00191">
    <property type="entry name" value="CYTOCHROME_B5_1"/>
    <property type="match status" value="1"/>
</dbReference>
<evidence type="ECO:0000256" key="6">
    <source>
        <dbReference type="ARBA" id="ARBA00022824"/>
    </source>
</evidence>
<dbReference type="InterPro" id="IPR036400">
    <property type="entry name" value="Cyt_B5-like_heme/steroid_sf"/>
</dbReference>
<evidence type="ECO:0000256" key="9">
    <source>
        <dbReference type="ARBA" id="ARBA00023004"/>
    </source>
</evidence>
<evidence type="ECO:0000256" key="11">
    <source>
        <dbReference type="ARBA" id="ARBA00037877"/>
    </source>
</evidence>
<dbReference type="Pfam" id="PF00173">
    <property type="entry name" value="Cyt-b5"/>
    <property type="match status" value="1"/>
</dbReference>
<dbReference type="InterPro" id="IPR001199">
    <property type="entry name" value="Cyt_B5-like_heme/steroid-bd"/>
</dbReference>
<evidence type="ECO:0000256" key="10">
    <source>
        <dbReference type="ARBA" id="ARBA00023136"/>
    </source>
</evidence>
<keyword evidence="5 14" id="KW-0479">Metal-binding</keyword>
<dbReference type="PRINTS" id="PR00363">
    <property type="entry name" value="CYTOCHROMEB5"/>
</dbReference>
<protein>
    <recommendedName>
        <fullName evidence="13">Cytochrome b5</fullName>
    </recommendedName>
</protein>
<dbReference type="GO" id="GO:0020037">
    <property type="term" value="F:heme binding"/>
    <property type="evidence" value="ECO:0007669"/>
    <property type="project" value="UniProtKB-UniRule"/>
</dbReference>
<evidence type="ECO:0000256" key="5">
    <source>
        <dbReference type="ARBA" id="ARBA00022723"/>
    </source>
</evidence>
<evidence type="ECO:0000313" key="16">
    <source>
        <dbReference type="Proteomes" id="UP000046393"/>
    </source>
</evidence>
<dbReference type="SMART" id="SM01117">
    <property type="entry name" value="Cyt-b5"/>
    <property type="match status" value="1"/>
</dbReference>
<evidence type="ECO:0000256" key="7">
    <source>
        <dbReference type="ARBA" id="ARBA00022848"/>
    </source>
</evidence>
<dbReference type="WBParaSite" id="SMUV_0000647001-mRNA-1">
    <property type="protein sequence ID" value="SMUV_0000647001-mRNA-1"/>
    <property type="gene ID" value="SMUV_0000647001"/>
</dbReference>
<keyword evidence="8" id="KW-0249">Electron transport</keyword>
<dbReference type="PANTHER" id="PTHR19359:SF150">
    <property type="entry name" value="CYTOCHROME B5"/>
    <property type="match status" value="1"/>
</dbReference>
<proteinExistence type="inferred from homology"/>